<dbReference type="Proteomes" id="UP001163603">
    <property type="component" value="Chromosome 13"/>
</dbReference>
<keyword evidence="2" id="KW-1185">Reference proteome</keyword>
<name>A0ACC0XCN9_9ROSI</name>
<evidence type="ECO:0000313" key="1">
    <source>
        <dbReference type="EMBL" id="KAJ0014263.1"/>
    </source>
</evidence>
<gene>
    <name evidence="1" type="ORF">Pint_21811</name>
</gene>
<reference evidence="2" key="1">
    <citation type="journal article" date="2023" name="G3 (Bethesda)">
        <title>Genome assembly and association tests identify interacting loci associated with vigor, precocity, and sex in interspecific pistachio rootstocks.</title>
        <authorList>
            <person name="Palmer W."/>
            <person name="Jacygrad E."/>
            <person name="Sagayaradj S."/>
            <person name="Cavanaugh K."/>
            <person name="Han R."/>
            <person name="Bertier L."/>
            <person name="Beede B."/>
            <person name="Kafkas S."/>
            <person name="Golino D."/>
            <person name="Preece J."/>
            <person name="Michelmore R."/>
        </authorList>
    </citation>
    <scope>NUCLEOTIDE SEQUENCE [LARGE SCALE GENOMIC DNA]</scope>
</reference>
<protein>
    <submittedName>
        <fullName evidence="1">Uncharacterized protein</fullName>
    </submittedName>
</protein>
<accession>A0ACC0XCN9</accession>
<evidence type="ECO:0000313" key="2">
    <source>
        <dbReference type="Proteomes" id="UP001163603"/>
    </source>
</evidence>
<proteinExistence type="predicted"/>
<dbReference type="EMBL" id="CM047748">
    <property type="protein sequence ID" value="KAJ0014263.1"/>
    <property type="molecule type" value="Genomic_DNA"/>
</dbReference>
<sequence length="272" mass="30815">MALHLLVYLQIILLLSPIKASRQKCQDICGNFHVWYPFGIGEGCYFDKWLSPNQAFDGRNILSNLPQLQGCTKSPFVADKDWVEADYLFTNHSDSVLRDKVVPVSLHWGKKNREMSDYYQGCSGDLICNTTGNSNCSRCPDGYSLSPYKTYQEFQCSSKSLNHILKINAQVKFSIIIGRSVAVGMLPLLIGAWWLYKFIKRRKAIKLKQIFFKRNGGFLLKQRLASNSEGNIVKTKLFTSKELKKVTDKYNTNRILGQGGQGTVYKGMLAEG</sequence>
<organism evidence="1 2">
    <name type="scientific">Pistacia integerrima</name>
    <dbReference type="NCBI Taxonomy" id="434235"/>
    <lineage>
        <taxon>Eukaryota</taxon>
        <taxon>Viridiplantae</taxon>
        <taxon>Streptophyta</taxon>
        <taxon>Embryophyta</taxon>
        <taxon>Tracheophyta</taxon>
        <taxon>Spermatophyta</taxon>
        <taxon>Magnoliopsida</taxon>
        <taxon>eudicotyledons</taxon>
        <taxon>Gunneridae</taxon>
        <taxon>Pentapetalae</taxon>
        <taxon>rosids</taxon>
        <taxon>malvids</taxon>
        <taxon>Sapindales</taxon>
        <taxon>Anacardiaceae</taxon>
        <taxon>Pistacia</taxon>
    </lineage>
</organism>
<comment type="caution">
    <text evidence="1">The sequence shown here is derived from an EMBL/GenBank/DDBJ whole genome shotgun (WGS) entry which is preliminary data.</text>
</comment>